<dbReference type="Proteomes" id="UP000317650">
    <property type="component" value="Chromosome 7"/>
</dbReference>
<keyword evidence="4" id="KW-1185">Reference proteome</keyword>
<evidence type="ECO:0000256" key="1">
    <source>
        <dbReference type="SAM" id="MobiDB-lite"/>
    </source>
</evidence>
<dbReference type="Pfam" id="PF04195">
    <property type="entry name" value="Transposase_28"/>
    <property type="match status" value="1"/>
</dbReference>
<feature type="compositionally biased region" description="Basic residues" evidence="1">
    <location>
        <begin position="294"/>
        <end position="306"/>
    </location>
</feature>
<feature type="compositionally biased region" description="Low complexity" evidence="1">
    <location>
        <begin position="1"/>
        <end position="16"/>
    </location>
</feature>
<feature type="domain" description="Transposase (putative) gypsy type" evidence="2">
    <location>
        <begin position="95"/>
        <end position="156"/>
    </location>
</feature>
<dbReference type="AlphaFoldDB" id="A0A4V4H6N6"/>
<dbReference type="PANTHER" id="PTHR31099">
    <property type="entry name" value="OS06G0165300 PROTEIN"/>
    <property type="match status" value="1"/>
</dbReference>
<reference evidence="3 4" key="1">
    <citation type="journal article" date="2019" name="Nat. Plants">
        <title>Genome sequencing of Musa balbisiana reveals subgenome evolution and function divergence in polyploid bananas.</title>
        <authorList>
            <person name="Yao X."/>
        </authorList>
    </citation>
    <scope>NUCLEOTIDE SEQUENCE [LARGE SCALE GENOMIC DNA]</scope>
    <source>
        <strain evidence="4">cv. DH-PKW</strain>
        <tissue evidence="3">Leaves</tissue>
    </source>
</reference>
<comment type="caution">
    <text evidence="3">The sequence shown here is derived from an EMBL/GenBank/DDBJ whole genome shotgun (WGS) entry which is preliminary data.</text>
</comment>
<evidence type="ECO:0000259" key="2">
    <source>
        <dbReference type="Pfam" id="PF04195"/>
    </source>
</evidence>
<protein>
    <recommendedName>
        <fullName evidence="2">Transposase (putative) gypsy type domain-containing protein</fullName>
    </recommendedName>
</protein>
<sequence length="376" mass="41713">MASTSSSFLLSSPSTSGNVGEKTLPPSPNSSSDEKEARAIETLMWPQDLDSTVSESLLDKLRDRFRILEEFILLALELGQRAYDSIPKGFALTLDSLEARLRFPLHPVISSCISWWRISPSQMVPNSWCYLVAFLGECHYANITPTRSLFLSCFRLSKGSRGYYLSARSSFRVSEAPFSNKGWNGRFFYVCCAEGWSFELRWATRVIDNTAPSLNDEERRDLRRLKEILPASRVIRNMTEQWLVEAGLSPSPREMVNLVAVRGGRASPAISSHRPTERRIDSKDAPVELEAGRPQKKAKTGVKKKSNTPVAQPGGTVVVPTVRDRRESLSRGEAGPSKVEAGKAPREPSIRELCCLPAGAHGEPYQARAMGELPEG</sequence>
<name>A0A4V4H6N6_MUSBA</name>
<dbReference type="PANTHER" id="PTHR31099:SF28">
    <property type="entry name" value="F5J5.12"/>
    <property type="match status" value="1"/>
</dbReference>
<gene>
    <name evidence="3" type="ORF">C4D60_Mb07t14990</name>
</gene>
<dbReference type="EMBL" id="PYDT01000005">
    <property type="protein sequence ID" value="THU60646.1"/>
    <property type="molecule type" value="Genomic_DNA"/>
</dbReference>
<accession>A0A4V4H6N6</accession>
<evidence type="ECO:0000313" key="3">
    <source>
        <dbReference type="EMBL" id="THU60646.1"/>
    </source>
</evidence>
<feature type="region of interest" description="Disordered" evidence="1">
    <location>
        <begin position="267"/>
        <end position="347"/>
    </location>
</feature>
<evidence type="ECO:0000313" key="4">
    <source>
        <dbReference type="Proteomes" id="UP000317650"/>
    </source>
</evidence>
<feature type="compositionally biased region" description="Basic and acidic residues" evidence="1">
    <location>
        <begin position="274"/>
        <end position="293"/>
    </location>
</feature>
<organism evidence="3 4">
    <name type="scientific">Musa balbisiana</name>
    <name type="common">Banana</name>
    <dbReference type="NCBI Taxonomy" id="52838"/>
    <lineage>
        <taxon>Eukaryota</taxon>
        <taxon>Viridiplantae</taxon>
        <taxon>Streptophyta</taxon>
        <taxon>Embryophyta</taxon>
        <taxon>Tracheophyta</taxon>
        <taxon>Spermatophyta</taxon>
        <taxon>Magnoliopsida</taxon>
        <taxon>Liliopsida</taxon>
        <taxon>Zingiberales</taxon>
        <taxon>Musaceae</taxon>
        <taxon>Musa</taxon>
    </lineage>
</organism>
<dbReference type="InterPro" id="IPR007321">
    <property type="entry name" value="Transposase_28"/>
</dbReference>
<proteinExistence type="predicted"/>
<feature type="region of interest" description="Disordered" evidence="1">
    <location>
        <begin position="1"/>
        <end position="36"/>
    </location>
</feature>